<comment type="caution">
    <text evidence="2">The sequence shown here is derived from an EMBL/GenBank/DDBJ whole genome shotgun (WGS) entry which is preliminary data.</text>
</comment>
<keyword evidence="3" id="KW-1185">Reference proteome</keyword>
<feature type="region of interest" description="Disordered" evidence="1">
    <location>
        <begin position="167"/>
        <end position="195"/>
    </location>
</feature>
<proteinExistence type="predicted"/>
<protein>
    <submittedName>
        <fullName evidence="2">Uncharacterized protein</fullName>
    </submittedName>
</protein>
<organism evidence="2 3">
    <name type="scientific">Pleurodeles waltl</name>
    <name type="common">Iberian ribbed newt</name>
    <dbReference type="NCBI Taxonomy" id="8319"/>
    <lineage>
        <taxon>Eukaryota</taxon>
        <taxon>Metazoa</taxon>
        <taxon>Chordata</taxon>
        <taxon>Craniata</taxon>
        <taxon>Vertebrata</taxon>
        <taxon>Euteleostomi</taxon>
        <taxon>Amphibia</taxon>
        <taxon>Batrachia</taxon>
        <taxon>Caudata</taxon>
        <taxon>Salamandroidea</taxon>
        <taxon>Salamandridae</taxon>
        <taxon>Pleurodelinae</taxon>
        <taxon>Pleurodeles</taxon>
    </lineage>
</organism>
<gene>
    <name evidence="2" type="ORF">NDU88_005960</name>
</gene>
<evidence type="ECO:0000313" key="3">
    <source>
        <dbReference type="Proteomes" id="UP001066276"/>
    </source>
</evidence>
<dbReference type="EMBL" id="JANPWB010000010">
    <property type="protein sequence ID" value="KAJ1139591.1"/>
    <property type="molecule type" value="Genomic_DNA"/>
</dbReference>
<sequence>MEVVSRRQVGQPAPPAHSFSRPGCPLGLFSLSRSDSLMYWEVRDPRGHLSSSCQVSQLLSALDDAPPAQSSRFFPVLEDFRSTRSLRWPGRGPPSLQRRCHASVVLPSSKARVDAPHHRSGCPHLLTLCVGAPNPNGAATVLAKVPPPQVLRIAALNSLLHSAARDSGFAPRAPRGPDVSHSVPEPPRTFSHTLSSQSGWAGVRDCEREPHGEASSAICARPHPRHYVCDYLHFTSLAVSIFLGKGRSQHMMES</sequence>
<accession>A0AAV7QGJ7</accession>
<evidence type="ECO:0000256" key="1">
    <source>
        <dbReference type="SAM" id="MobiDB-lite"/>
    </source>
</evidence>
<name>A0AAV7QGJ7_PLEWA</name>
<evidence type="ECO:0000313" key="2">
    <source>
        <dbReference type="EMBL" id="KAJ1139591.1"/>
    </source>
</evidence>
<dbReference type="AlphaFoldDB" id="A0AAV7QGJ7"/>
<dbReference type="Proteomes" id="UP001066276">
    <property type="component" value="Chromosome 6"/>
</dbReference>
<reference evidence="2" key="1">
    <citation type="journal article" date="2022" name="bioRxiv">
        <title>Sequencing and chromosome-scale assembly of the giantPleurodeles waltlgenome.</title>
        <authorList>
            <person name="Brown T."/>
            <person name="Elewa A."/>
            <person name="Iarovenko S."/>
            <person name="Subramanian E."/>
            <person name="Araus A.J."/>
            <person name="Petzold A."/>
            <person name="Susuki M."/>
            <person name="Suzuki K.-i.T."/>
            <person name="Hayashi T."/>
            <person name="Toyoda A."/>
            <person name="Oliveira C."/>
            <person name="Osipova E."/>
            <person name="Leigh N.D."/>
            <person name="Simon A."/>
            <person name="Yun M.H."/>
        </authorList>
    </citation>
    <scope>NUCLEOTIDE SEQUENCE</scope>
    <source>
        <strain evidence="2">20211129_DDA</strain>
        <tissue evidence="2">Liver</tissue>
    </source>
</reference>